<proteinExistence type="predicted"/>
<protein>
    <submittedName>
        <fullName evidence="1">Uncharacterized protein</fullName>
    </submittedName>
</protein>
<dbReference type="AlphaFoldDB" id="A0A9N9W5J7"/>
<evidence type="ECO:0000313" key="1">
    <source>
        <dbReference type="EMBL" id="CAH0041652.1"/>
    </source>
</evidence>
<dbReference type="EMBL" id="CABFNQ020000764">
    <property type="protein sequence ID" value="CAH0041652.1"/>
    <property type="molecule type" value="Genomic_DNA"/>
</dbReference>
<organism evidence="1 2">
    <name type="scientific">Clonostachys rhizophaga</name>
    <dbReference type="NCBI Taxonomy" id="160324"/>
    <lineage>
        <taxon>Eukaryota</taxon>
        <taxon>Fungi</taxon>
        <taxon>Dikarya</taxon>
        <taxon>Ascomycota</taxon>
        <taxon>Pezizomycotina</taxon>
        <taxon>Sordariomycetes</taxon>
        <taxon>Hypocreomycetidae</taxon>
        <taxon>Hypocreales</taxon>
        <taxon>Bionectriaceae</taxon>
        <taxon>Clonostachys</taxon>
    </lineage>
</organism>
<reference evidence="1" key="1">
    <citation type="submission" date="2021-10" db="EMBL/GenBank/DDBJ databases">
        <authorList>
            <person name="Piombo E."/>
        </authorList>
    </citation>
    <scope>NUCLEOTIDE SEQUENCE</scope>
</reference>
<name>A0A9N9W5J7_9HYPO</name>
<comment type="caution">
    <text evidence="1">The sequence shown here is derived from an EMBL/GenBank/DDBJ whole genome shotgun (WGS) entry which is preliminary data.</text>
</comment>
<evidence type="ECO:0000313" key="2">
    <source>
        <dbReference type="Proteomes" id="UP000696573"/>
    </source>
</evidence>
<sequence>MPQSHYRHNILIEADIFGEQNVRRLLEDLSTQMDFRWTYERYTRTFRLSAKRGFSLDINRRDNGASMTLTSVIYGEEVETGW</sequence>
<dbReference type="OrthoDB" id="10357047at2759"/>
<accession>A0A9N9W5J7</accession>
<keyword evidence="2" id="KW-1185">Reference proteome</keyword>
<gene>
    <name evidence="1" type="ORF">CRHIZ90672A_00012194</name>
</gene>
<dbReference type="Proteomes" id="UP000696573">
    <property type="component" value="Unassembled WGS sequence"/>
</dbReference>